<keyword evidence="2" id="KW-1133">Transmembrane helix</keyword>
<reference evidence="4" key="1">
    <citation type="journal article" date="2019" name="Int. J. Syst. Evol. Microbiol.">
        <title>The Global Catalogue of Microorganisms (GCM) 10K type strain sequencing project: providing services to taxonomists for standard genome sequencing and annotation.</title>
        <authorList>
            <consortium name="The Broad Institute Genomics Platform"/>
            <consortium name="The Broad Institute Genome Sequencing Center for Infectious Disease"/>
            <person name="Wu L."/>
            <person name="Ma J."/>
        </authorList>
    </citation>
    <scope>NUCLEOTIDE SEQUENCE [LARGE SCALE GENOMIC DNA]</scope>
    <source>
        <strain evidence="4">CGMCC 4.7093</strain>
    </source>
</reference>
<feature type="transmembrane region" description="Helical" evidence="2">
    <location>
        <begin position="109"/>
        <end position="132"/>
    </location>
</feature>
<keyword evidence="2" id="KW-0812">Transmembrane</keyword>
<sequence>MQVARPGPASGTEAPSAGRHRGPDTSASDGRTADRPARHGRDRPSPRSVARVEAAREAASRPVRPEVPAPRPAPVARRADPSVAEEAVTDLVSRAGLANGPGTGGTPGLLGLVLSGVALVGAGLAAAVPAAVLPLVGRLGDSRLALLVVLGLALLGTGCAALGVGREREGRRVAVVGVVVGLAALLACALPLLG</sequence>
<feature type="region of interest" description="Disordered" evidence="1">
    <location>
        <begin position="1"/>
        <end position="82"/>
    </location>
</feature>
<evidence type="ECO:0000313" key="3">
    <source>
        <dbReference type="EMBL" id="MFC5066038.1"/>
    </source>
</evidence>
<name>A0ABV9YTC4_9PSEU</name>
<dbReference type="RefSeq" id="WP_378039355.1">
    <property type="nucleotide sequence ID" value="NZ_JBHSIV010000055.1"/>
</dbReference>
<evidence type="ECO:0000256" key="1">
    <source>
        <dbReference type="SAM" id="MobiDB-lite"/>
    </source>
</evidence>
<evidence type="ECO:0000256" key="2">
    <source>
        <dbReference type="SAM" id="Phobius"/>
    </source>
</evidence>
<dbReference type="EMBL" id="JBHSIV010000055">
    <property type="protein sequence ID" value="MFC5066038.1"/>
    <property type="molecule type" value="Genomic_DNA"/>
</dbReference>
<dbReference type="Proteomes" id="UP001595947">
    <property type="component" value="Unassembled WGS sequence"/>
</dbReference>
<feature type="transmembrane region" description="Helical" evidence="2">
    <location>
        <begin position="144"/>
        <end position="164"/>
    </location>
</feature>
<keyword evidence="4" id="KW-1185">Reference proteome</keyword>
<protein>
    <submittedName>
        <fullName evidence="3">Uncharacterized protein</fullName>
    </submittedName>
</protein>
<accession>A0ABV9YTC4</accession>
<gene>
    <name evidence="3" type="ORF">ACFPBZ_27770</name>
</gene>
<feature type="transmembrane region" description="Helical" evidence="2">
    <location>
        <begin position="173"/>
        <end position="193"/>
    </location>
</feature>
<evidence type="ECO:0000313" key="4">
    <source>
        <dbReference type="Proteomes" id="UP001595947"/>
    </source>
</evidence>
<feature type="compositionally biased region" description="Basic and acidic residues" evidence="1">
    <location>
        <begin position="31"/>
        <end position="45"/>
    </location>
</feature>
<proteinExistence type="predicted"/>
<comment type="caution">
    <text evidence="3">The sequence shown here is derived from an EMBL/GenBank/DDBJ whole genome shotgun (WGS) entry which is preliminary data.</text>
</comment>
<keyword evidence="2" id="KW-0472">Membrane</keyword>
<organism evidence="3 4">
    <name type="scientific">Actinomycetospora atypica</name>
    <dbReference type="NCBI Taxonomy" id="1290095"/>
    <lineage>
        <taxon>Bacteria</taxon>
        <taxon>Bacillati</taxon>
        <taxon>Actinomycetota</taxon>
        <taxon>Actinomycetes</taxon>
        <taxon>Pseudonocardiales</taxon>
        <taxon>Pseudonocardiaceae</taxon>
        <taxon>Actinomycetospora</taxon>
    </lineage>
</organism>